<dbReference type="PANTHER" id="PTHR20836:SF0">
    <property type="entry name" value="4-HYDROXY-TETRAHYDRODIPICOLINATE REDUCTASE 1, CHLOROPLASTIC-RELATED"/>
    <property type="match status" value="1"/>
</dbReference>
<reference evidence="1 2" key="1">
    <citation type="journal article" date="2021" name="BMC Genomics">
        <title>Datura genome reveals duplications of psychoactive alkaloid biosynthetic genes and high mutation rate following tissue culture.</title>
        <authorList>
            <person name="Rajewski A."/>
            <person name="Carter-House D."/>
            <person name="Stajich J."/>
            <person name="Litt A."/>
        </authorList>
    </citation>
    <scope>NUCLEOTIDE SEQUENCE [LARGE SCALE GENOMIC DNA]</scope>
    <source>
        <strain evidence="1">AR-01</strain>
    </source>
</reference>
<dbReference type="InterPro" id="IPR023940">
    <property type="entry name" value="DHDPR_bac"/>
</dbReference>
<name>A0ABS8S464_DATST</name>
<dbReference type="Gene3D" id="3.30.360.10">
    <property type="entry name" value="Dihydrodipicolinate Reductase, domain 2"/>
    <property type="match status" value="1"/>
</dbReference>
<dbReference type="Gene3D" id="3.40.50.720">
    <property type="entry name" value="NAD(P)-binding Rossmann-like Domain"/>
    <property type="match status" value="1"/>
</dbReference>
<dbReference type="PANTHER" id="PTHR20836">
    <property type="entry name" value="DIHYDRODIPICOLINATE REDUCTASE"/>
    <property type="match status" value="1"/>
</dbReference>
<dbReference type="Proteomes" id="UP000823775">
    <property type="component" value="Unassembled WGS sequence"/>
</dbReference>
<sequence>MGGAVLEASISAGLQPVSEHPNLIVVDYTVPAAVNGCLHAQRKRPSSSYRYNHPDAEIMLSYTAKLECSTTMGTTGGDREKLYKTVADSKVYAVISPQMGKQVVAFLAAMEIMAEQFPGAFSGYSLQVMESHQASKLDTSGTAKAVISCFEKLGVSFDLDEVRLLLFLLDTRKHCHIMVLPYPHVPNFHSFFQFTILVRSDFILFTK</sequence>
<comment type="caution">
    <text evidence="1">The sequence shown here is derived from an EMBL/GenBank/DDBJ whole genome shotgun (WGS) entry which is preliminary data.</text>
</comment>
<evidence type="ECO:0000313" key="2">
    <source>
        <dbReference type="Proteomes" id="UP000823775"/>
    </source>
</evidence>
<organism evidence="1 2">
    <name type="scientific">Datura stramonium</name>
    <name type="common">Jimsonweed</name>
    <name type="synonym">Common thornapple</name>
    <dbReference type="NCBI Taxonomy" id="4076"/>
    <lineage>
        <taxon>Eukaryota</taxon>
        <taxon>Viridiplantae</taxon>
        <taxon>Streptophyta</taxon>
        <taxon>Embryophyta</taxon>
        <taxon>Tracheophyta</taxon>
        <taxon>Spermatophyta</taxon>
        <taxon>Magnoliopsida</taxon>
        <taxon>eudicotyledons</taxon>
        <taxon>Gunneridae</taxon>
        <taxon>Pentapetalae</taxon>
        <taxon>asterids</taxon>
        <taxon>lamiids</taxon>
        <taxon>Solanales</taxon>
        <taxon>Solanaceae</taxon>
        <taxon>Solanoideae</taxon>
        <taxon>Datureae</taxon>
        <taxon>Datura</taxon>
    </lineage>
</organism>
<proteinExistence type="predicted"/>
<protein>
    <submittedName>
        <fullName evidence="1">Uncharacterized protein</fullName>
    </submittedName>
</protein>
<dbReference type="EMBL" id="JACEIK010000273">
    <property type="protein sequence ID" value="MCD7453895.1"/>
    <property type="molecule type" value="Genomic_DNA"/>
</dbReference>
<evidence type="ECO:0000313" key="1">
    <source>
        <dbReference type="EMBL" id="MCD7453895.1"/>
    </source>
</evidence>
<gene>
    <name evidence="1" type="ORF">HAX54_022601</name>
</gene>
<keyword evidence="2" id="KW-1185">Reference proteome</keyword>
<accession>A0ABS8S464</accession>